<feature type="compositionally biased region" description="Basic and acidic residues" evidence="3">
    <location>
        <begin position="476"/>
        <end position="487"/>
    </location>
</feature>
<dbReference type="SUPFAM" id="SSF50156">
    <property type="entry name" value="PDZ domain-like"/>
    <property type="match status" value="4"/>
</dbReference>
<feature type="domain" description="PDZ" evidence="4">
    <location>
        <begin position="231"/>
        <end position="311"/>
    </location>
</feature>
<dbReference type="InterPro" id="IPR036034">
    <property type="entry name" value="PDZ_sf"/>
</dbReference>
<feature type="region of interest" description="Disordered" evidence="3">
    <location>
        <begin position="469"/>
        <end position="512"/>
    </location>
</feature>
<accession>A0A4Z2CHS0</accession>
<feature type="domain" description="PDZ" evidence="4">
    <location>
        <begin position="366"/>
        <end position="446"/>
    </location>
</feature>
<evidence type="ECO:0000256" key="2">
    <source>
        <dbReference type="ARBA" id="ARBA00038110"/>
    </source>
</evidence>
<dbReference type="PANTHER" id="PTHR14191">
    <property type="entry name" value="PDZ DOMAIN CONTAINING PROTEIN"/>
    <property type="match status" value="1"/>
</dbReference>
<sequence length="512" mass="56186">MSGFRPKVISLNKKPGQTFGFYLRSEHGEEGHLIRCLEMGGPAELAGLKDGDRLLRVNGTFVDEMPHGEVVDMVTSSGTSVIFYVLDEESYKQAKAQGVDLANPQKTPAENNKVGAAVPKAKLCYLVNSRSGFGFSLSSTEGNPGMFIKLVVPGSVAHNAGLSNDDRLVELNGENIEGLSHSQVVEKMKKAGSSLMFLVVDAKTDEYYKNKSKTIGVWLASIKHLPHKPRVADLSKGPTGFGFSLSYEQNKDGHFIKDIEINSPAQSSGLKEMDRLVAVNGKEVDSWTHDQVVDLIRQSGQSCCFLVMDKFTDKMYKLGNVPPLLFLDTLNDPSLPPSYSEALYLPTHAQPSTPEPERREELKPKLCRMQKSSGSFGFHLNGIEGKDGHFLSEVVKDKAAYVAGIKDGDILVEINGINVEKRSHDEVVEMIHLSGNSLEMLVATKSVYNQLKANGVNITSQLLGECPEVQVQSTETNRDERHKDNSRPETPTEAARERTSSSSSEDSLDEKL</sequence>
<dbReference type="GO" id="GO:0043495">
    <property type="term" value="F:protein-membrane adaptor activity"/>
    <property type="evidence" value="ECO:0007669"/>
    <property type="project" value="TreeGrafter"/>
</dbReference>
<gene>
    <name evidence="5" type="ORF">fugu_000730</name>
</gene>
<dbReference type="InterPro" id="IPR001478">
    <property type="entry name" value="PDZ"/>
</dbReference>
<organism evidence="5 6">
    <name type="scientific">Takifugu bimaculatus</name>
    <dbReference type="NCBI Taxonomy" id="433685"/>
    <lineage>
        <taxon>Eukaryota</taxon>
        <taxon>Metazoa</taxon>
        <taxon>Chordata</taxon>
        <taxon>Craniata</taxon>
        <taxon>Vertebrata</taxon>
        <taxon>Euteleostomi</taxon>
        <taxon>Actinopterygii</taxon>
        <taxon>Neopterygii</taxon>
        <taxon>Teleostei</taxon>
        <taxon>Neoteleostei</taxon>
        <taxon>Acanthomorphata</taxon>
        <taxon>Eupercaria</taxon>
        <taxon>Tetraodontiformes</taxon>
        <taxon>Tetradontoidea</taxon>
        <taxon>Tetraodontidae</taxon>
        <taxon>Takifugu</taxon>
    </lineage>
</organism>
<name>A0A4Z2CHS0_9TELE</name>
<dbReference type="CDD" id="cd06768">
    <property type="entry name" value="PDZ_NHERF-like"/>
    <property type="match status" value="4"/>
</dbReference>
<dbReference type="PANTHER" id="PTHR14191:SF6">
    <property type="entry name" value="NA(+)_H(+) EXCHANGE REGULATORY COFACTOR NHE-RF3-RELATED"/>
    <property type="match status" value="1"/>
</dbReference>
<dbReference type="Gene3D" id="2.30.42.10">
    <property type="match status" value="4"/>
</dbReference>
<keyword evidence="1" id="KW-0677">Repeat</keyword>
<dbReference type="EMBL" id="SWLE01000001">
    <property type="protein sequence ID" value="TNN03701.1"/>
    <property type="molecule type" value="Genomic_DNA"/>
</dbReference>
<dbReference type="InterPro" id="IPR051067">
    <property type="entry name" value="NHER"/>
</dbReference>
<feature type="domain" description="PDZ" evidence="4">
    <location>
        <begin position="123"/>
        <end position="203"/>
    </location>
</feature>
<reference evidence="5 6" key="1">
    <citation type="submission" date="2019-04" db="EMBL/GenBank/DDBJ databases">
        <title>The sequence and de novo assembly of Takifugu bimaculatus genome using PacBio and Hi-C technologies.</title>
        <authorList>
            <person name="Xu P."/>
            <person name="Liu B."/>
            <person name="Zhou Z."/>
        </authorList>
    </citation>
    <scope>NUCLEOTIDE SEQUENCE [LARGE SCALE GENOMIC DNA]</scope>
    <source>
        <strain evidence="5">TB-2018</strain>
        <tissue evidence="5">Muscle</tissue>
    </source>
</reference>
<keyword evidence="6" id="KW-1185">Reference proteome</keyword>
<evidence type="ECO:0000256" key="1">
    <source>
        <dbReference type="ARBA" id="ARBA00022737"/>
    </source>
</evidence>
<dbReference type="PROSITE" id="PS50106">
    <property type="entry name" value="PDZ"/>
    <property type="match status" value="4"/>
</dbReference>
<dbReference type="SMART" id="SM00228">
    <property type="entry name" value="PDZ"/>
    <property type="match status" value="4"/>
</dbReference>
<dbReference type="GO" id="GO:0016324">
    <property type="term" value="C:apical plasma membrane"/>
    <property type="evidence" value="ECO:0007669"/>
    <property type="project" value="TreeGrafter"/>
</dbReference>
<evidence type="ECO:0000313" key="6">
    <source>
        <dbReference type="Proteomes" id="UP000516260"/>
    </source>
</evidence>
<evidence type="ECO:0000259" key="4">
    <source>
        <dbReference type="PROSITE" id="PS50106"/>
    </source>
</evidence>
<evidence type="ECO:0000313" key="5">
    <source>
        <dbReference type="EMBL" id="TNN03701.1"/>
    </source>
</evidence>
<feature type="domain" description="PDZ" evidence="4">
    <location>
        <begin position="8"/>
        <end position="89"/>
    </location>
</feature>
<comment type="similarity">
    <text evidence="2">Belongs to the NHER family.</text>
</comment>
<dbReference type="Pfam" id="PF00595">
    <property type="entry name" value="PDZ"/>
    <property type="match status" value="4"/>
</dbReference>
<dbReference type="GO" id="GO:0072659">
    <property type="term" value="P:protein localization to plasma membrane"/>
    <property type="evidence" value="ECO:0007669"/>
    <property type="project" value="TreeGrafter"/>
</dbReference>
<protein>
    <recommendedName>
        <fullName evidence="4">PDZ domain-containing protein</fullName>
    </recommendedName>
</protein>
<comment type="caution">
    <text evidence="5">The sequence shown here is derived from an EMBL/GenBank/DDBJ whole genome shotgun (WGS) entry which is preliminary data.</text>
</comment>
<dbReference type="Proteomes" id="UP000516260">
    <property type="component" value="Chromosome 1"/>
</dbReference>
<evidence type="ECO:0000256" key="3">
    <source>
        <dbReference type="SAM" id="MobiDB-lite"/>
    </source>
</evidence>
<proteinExistence type="inferred from homology"/>
<dbReference type="AlphaFoldDB" id="A0A4Z2CHS0"/>